<name>A0A6I4NM25_9FLAO</name>
<dbReference type="PANTHER" id="PTHR43377:SF1">
    <property type="entry name" value="BILIVERDIN REDUCTASE A"/>
    <property type="match status" value="1"/>
</dbReference>
<dbReference type="InterPro" id="IPR000683">
    <property type="entry name" value="Gfo/Idh/MocA-like_OxRdtase_N"/>
</dbReference>
<evidence type="ECO:0000259" key="2">
    <source>
        <dbReference type="Pfam" id="PF22725"/>
    </source>
</evidence>
<comment type="caution">
    <text evidence="3">The sequence shown here is derived from an EMBL/GenBank/DDBJ whole genome shotgun (WGS) entry which is preliminary data.</text>
</comment>
<dbReference type="InterPro" id="IPR051450">
    <property type="entry name" value="Gfo/Idh/MocA_Oxidoreductases"/>
</dbReference>
<protein>
    <submittedName>
        <fullName evidence="3">Gfo/Idh/MocA family oxidoreductase</fullName>
    </submittedName>
</protein>
<accession>A0A6I4NM25</accession>
<sequence>MKKITRRSFVNKFGLGVGASVVLTTLPSFIAAPENNEPQYTGKKMNVALCGLGIYAKLLAEGIRVSEYCHLAGIVTGTPAKAAEWKAKYNIPEKNIYNYENFDEIINNKDIDLVYVVLPNGLHKEFVIRSAKAGKHVITEKPMANTVKDCEEMIKACADHKVQLAIGYRLHYEPTHLEIKRLGQEKVFGKVRYIESSLGYKTYDTLDTTTIVDINDRNEWRLNKKLSGGGPLMDLGIYCIQISRYTLGEEPIAVTAQYGTVNNKNRFSETEESISWQMEFPSGATANCNTSCGYNIDRFYATADEGFFELSPALSYGPYEGRTSQKQLKFPPILQQKTQMDEICKLLLENKKLPNHIAGEEGLKDMKVINAIYKAADTGKKISIS</sequence>
<dbReference type="EMBL" id="WSTB01000007">
    <property type="protein sequence ID" value="MWB95436.1"/>
    <property type="molecule type" value="Genomic_DNA"/>
</dbReference>
<keyword evidence="4" id="KW-1185">Reference proteome</keyword>
<dbReference type="PRINTS" id="PR01775">
    <property type="entry name" value="GLFROXRDTASE"/>
</dbReference>
<evidence type="ECO:0000259" key="1">
    <source>
        <dbReference type="Pfam" id="PF01408"/>
    </source>
</evidence>
<dbReference type="InterPro" id="IPR036291">
    <property type="entry name" value="NAD(P)-bd_dom_sf"/>
</dbReference>
<dbReference type="InterPro" id="IPR055170">
    <property type="entry name" value="GFO_IDH_MocA-like_dom"/>
</dbReference>
<dbReference type="Gene3D" id="3.30.360.10">
    <property type="entry name" value="Dihydrodipicolinate Reductase, domain 2"/>
    <property type="match status" value="1"/>
</dbReference>
<proteinExistence type="predicted"/>
<evidence type="ECO:0000313" key="4">
    <source>
        <dbReference type="Proteomes" id="UP000471501"/>
    </source>
</evidence>
<dbReference type="InterPro" id="IPR008354">
    <property type="entry name" value="Glc-Fru_OxRdtase_bac"/>
</dbReference>
<dbReference type="Gene3D" id="3.40.50.720">
    <property type="entry name" value="NAD(P)-binding Rossmann-like Domain"/>
    <property type="match status" value="1"/>
</dbReference>
<gene>
    <name evidence="3" type="ORF">GON26_13785</name>
</gene>
<dbReference type="AlphaFoldDB" id="A0A6I4NM25"/>
<organism evidence="3 4">
    <name type="scientific">Flavobacterium hydrocarbonoxydans</name>
    <dbReference type="NCBI Taxonomy" id="2683249"/>
    <lineage>
        <taxon>Bacteria</taxon>
        <taxon>Pseudomonadati</taxon>
        <taxon>Bacteroidota</taxon>
        <taxon>Flavobacteriia</taxon>
        <taxon>Flavobacteriales</taxon>
        <taxon>Flavobacteriaceae</taxon>
        <taxon>Flavobacterium</taxon>
    </lineage>
</organism>
<evidence type="ECO:0000313" key="3">
    <source>
        <dbReference type="EMBL" id="MWB95436.1"/>
    </source>
</evidence>
<dbReference type="Pfam" id="PF22725">
    <property type="entry name" value="GFO_IDH_MocA_C3"/>
    <property type="match status" value="1"/>
</dbReference>
<feature type="domain" description="Gfo/Idh/MocA-like oxidoreductase N-terminal" evidence="1">
    <location>
        <begin position="45"/>
        <end position="168"/>
    </location>
</feature>
<dbReference type="SUPFAM" id="SSF55347">
    <property type="entry name" value="Glyceraldehyde-3-phosphate dehydrogenase-like, C-terminal domain"/>
    <property type="match status" value="1"/>
</dbReference>
<dbReference type="Pfam" id="PF01408">
    <property type="entry name" value="GFO_IDH_MocA"/>
    <property type="match status" value="1"/>
</dbReference>
<reference evidence="3 4" key="1">
    <citation type="submission" date="2019-12" db="EMBL/GenBank/DDBJ databases">
        <authorList>
            <person name="Kim Y.S."/>
        </authorList>
    </citation>
    <scope>NUCLEOTIDE SEQUENCE [LARGE SCALE GENOMIC DNA]</scope>
    <source>
        <strain evidence="3 4">GA093</strain>
    </source>
</reference>
<dbReference type="PANTHER" id="PTHR43377">
    <property type="entry name" value="BILIVERDIN REDUCTASE A"/>
    <property type="match status" value="1"/>
</dbReference>
<dbReference type="GO" id="GO:0000166">
    <property type="term" value="F:nucleotide binding"/>
    <property type="evidence" value="ECO:0007669"/>
    <property type="project" value="InterPro"/>
</dbReference>
<dbReference type="Proteomes" id="UP000471501">
    <property type="component" value="Unassembled WGS sequence"/>
</dbReference>
<dbReference type="SUPFAM" id="SSF51735">
    <property type="entry name" value="NAD(P)-binding Rossmann-fold domains"/>
    <property type="match status" value="1"/>
</dbReference>
<dbReference type="RefSeq" id="WP_160375359.1">
    <property type="nucleotide sequence ID" value="NZ_WSTB01000007.1"/>
</dbReference>
<feature type="domain" description="GFO/IDH/MocA-like oxidoreductase" evidence="2">
    <location>
        <begin position="177"/>
        <end position="295"/>
    </location>
</feature>